<dbReference type="SUPFAM" id="SSF53335">
    <property type="entry name" value="S-adenosyl-L-methionine-dependent methyltransferases"/>
    <property type="match status" value="1"/>
</dbReference>
<dbReference type="Gene3D" id="3.40.50.150">
    <property type="entry name" value="Vaccinia Virus protein VP39"/>
    <property type="match status" value="1"/>
</dbReference>
<keyword evidence="3" id="KW-1185">Reference proteome</keyword>
<evidence type="ECO:0000313" key="2">
    <source>
        <dbReference type="EMBL" id="MBB5966181.1"/>
    </source>
</evidence>
<dbReference type="GO" id="GO:0008757">
    <property type="term" value="F:S-adenosylmethionine-dependent methyltransferase activity"/>
    <property type="evidence" value="ECO:0007669"/>
    <property type="project" value="InterPro"/>
</dbReference>
<protein>
    <submittedName>
        <fullName evidence="2">SAM-dependent methyltransferase</fullName>
    </submittedName>
</protein>
<dbReference type="EMBL" id="JACHJJ010000021">
    <property type="protein sequence ID" value="MBB5966181.1"/>
    <property type="molecule type" value="Genomic_DNA"/>
</dbReference>
<evidence type="ECO:0000313" key="3">
    <source>
        <dbReference type="Proteomes" id="UP000562352"/>
    </source>
</evidence>
<comment type="caution">
    <text evidence="2">The sequence shown here is derived from an EMBL/GenBank/DDBJ whole genome shotgun (WGS) entry which is preliminary data.</text>
</comment>
<evidence type="ECO:0000259" key="1">
    <source>
        <dbReference type="Pfam" id="PF08241"/>
    </source>
</evidence>
<sequence length="254" mass="27003">MSFAHVDASADPAALAAYLDHHANGPMAGVKARLLAMLEVRPGERVLDVGCGTGHDLESLARAGAVPVGVDASAEMATRSRARCPAVVQADAARLPFPAGSFDGCRIERVLLHVADPAAVVAEVRRVLRPGGRLVVFEPVWASLTVDSAEPAVSRAVARAVAEGIRQPLIGHRVDRLLREAGFAAITRADEPGRFSTWAELRRSIDLDRALERAVSRGKLAPEAAARWRAEMDSRSADGAFHAALTRTFLTARA</sequence>
<dbReference type="AlphaFoldDB" id="A0A841D7H0"/>
<dbReference type="InterPro" id="IPR013216">
    <property type="entry name" value="Methyltransf_11"/>
</dbReference>
<keyword evidence="2" id="KW-0489">Methyltransferase</keyword>
<dbReference type="Proteomes" id="UP000562352">
    <property type="component" value="Unassembled WGS sequence"/>
</dbReference>
<dbReference type="PANTHER" id="PTHR43591">
    <property type="entry name" value="METHYLTRANSFERASE"/>
    <property type="match status" value="1"/>
</dbReference>
<organism evidence="2 3">
    <name type="scientific">Planomonospora venezuelensis</name>
    <dbReference type="NCBI Taxonomy" id="1999"/>
    <lineage>
        <taxon>Bacteria</taxon>
        <taxon>Bacillati</taxon>
        <taxon>Actinomycetota</taxon>
        <taxon>Actinomycetes</taxon>
        <taxon>Streptosporangiales</taxon>
        <taxon>Streptosporangiaceae</taxon>
        <taxon>Planomonospora</taxon>
    </lineage>
</organism>
<reference evidence="2 3" key="1">
    <citation type="submission" date="2020-08" db="EMBL/GenBank/DDBJ databases">
        <title>Genomic Encyclopedia of Type Strains, Phase III (KMG-III): the genomes of soil and plant-associated and newly described type strains.</title>
        <authorList>
            <person name="Whitman W."/>
        </authorList>
    </citation>
    <scope>NUCLEOTIDE SEQUENCE [LARGE SCALE GENOMIC DNA]</scope>
    <source>
        <strain evidence="2 3">CECT 3303</strain>
    </source>
</reference>
<accession>A0A841D7H0</accession>
<dbReference type="Pfam" id="PF08241">
    <property type="entry name" value="Methyltransf_11"/>
    <property type="match status" value="1"/>
</dbReference>
<name>A0A841D7H0_PLAVE</name>
<dbReference type="GO" id="GO:0032259">
    <property type="term" value="P:methylation"/>
    <property type="evidence" value="ECO:0007669"/>
    <property type="project" value="UniProtKB-KW"/>
</dbReference>
<feature type="domain" description="Methyltransferase type 11" evidence="1">
    <location>
        <begin position="47"/>
        <end position="136"/>
    </location>
</feature>
<proteinExistence type="predicted"/>
<gene>
    <name evidence="2" type="ORF">FHS22_005472</name>
</gene>
<keyword evidence="2" id="KW-0808">Transferase</keyword>
<dbReference type="CDD" id="cd02440">
    <property type="entry name" value="AdoMet_MTases"/>
    <property type="match status" value="1"/>
</dbReference>
<dbReference type="InterPro" id="IPR029063">
    <property type="entry name" value="SAM-dependent_MTases_sf"/>
</dbReference>
<dbReference type="RefSeq" id="WP_184946080.1">
    <property type="nucleotide sequence ID" value="NZ_BAAAWZ010000004.1"/>
</dbReference>